<dbReference type="InterPro" id="IPR000772">
    <property type="entry name" value="Ricin_B_lectin"/>
</dbReference>
<dbReference type="InterPro" id="IPR035986">
    <property type="entry name" value="PKD_dom_sf"/>
</dbReference>
<dbReference type="Gene3D" id="2.80.10.50">
    <property type="match status" value="3"/>
</dbReference>
<protein>
    <submittedName>
        <fullName evidence="3">PKD domain-containing protein</fullName>
    </submittedName>
</protein>
<dbReference type="EMBL" id="CP104205">
    <property type="protein sequence ID" value="UWX56073.1"/>
    <property type="molecule type" value="Genomic_DNA"/>
</dbReference>
<sequence length="1261" mass="134764">MTHKSINDLNATLDEKARTYLDNNCAYCHQPATGNRADFDLRLFNTLSQTGLLTAGMNQTIPAMGLDQQIVYAGDASKSQVYHRANSIDPGIMMPPLAKGIVDTEGVALLEAWINQLQPPAPLPAEGEYRIVNRASGETLQVSSGSTSNGQNVDVGSYEGLSYQHFAPEERLDGFFELRALHSNRYLDVQNGNTQPNANVWQYTSNGTVSQTFELLDAGDGTFNLVNKISDYFLGQDASGNVLVVENDGSDALRWEFLPTSAPFTIGIEVDKSLVITNEDGATDNLGVSLMTAPVDDVVVLIEGVGNTDEYSLSETEFTFTAGNWDTPQILTITGLDDLDVDGVQYYDIRFSVDNARSDAAYAGFEEIVGGYNEDNEGGGGAPPAPGIYRIINVSSGLSMEVMDEDIASSVNIEQGLYQAGTHEQFELRYEDNGLYSLIAQHSGKAVDVELGNANPGTNVWHFAYNGTISQLWTIQDAGNGTYHIISDLGGHYLGIEPDGNISVNVDNGGDIFRWEFKEIQTPGNGGVSINKNDLYTDEDGDTDTFTVVLTEAPTATVTVGIMVTVGADEVTLSTAQLTFEPGNWDVPRTITVTGVNDDDVDGIQDYTVEAVVIDPIIDTNYDGGVGDTVAGLNYDNDGGNGAPRQGIYRLQNVGNTESLMPENGGLTRDTNFVTGTYDASSYQHFELLPMGNDQYSIRAIHGNFVVDIENGNRNAGANVWMYTGNGNIAQLFEVVDAGDGTYFIISVLPGGYYLTVAPDGNVIVDAEDGSDFYRWRFLPTGFPPEAIATADITSGNAPLTVQFTGSASTDDKNDIVDYLWDFGNGETSTELNPSYTFADGGTYQVLLTVTDGDGYSDESDIITINVNAGPTAVASASVLEGNAPLEVSFTGDQSTDDVAVISYDWDFGNSGNSTLANPVQTFSSPGTYTVSLTVTDDGGLQDTTTLEIVVNENGAPVAVASSDIFEGNAPLDVTFTGDQSTDDIGIATYSWDFGDGTTSNLPNPTHTFATADVYTVTLTVTDDGGLEDSDTITITASDPNGAPIAVATADISEGTVPLEVSFTGDQSTDDVGISTYSWDFGDGSSSSDMNPIHTFVGEGTYQVVLTVADANGLEDTDTITITVNPSTNMAPVAVATSNISSGEVPLEVAFTVNQSTDDVGIVTYNWDFGDGNTSADVNPIYTFNEIGEYTVILTVIDEGGLQSTDQITITVSEENVAQEEPDFEFVLAPNPTTNYVDVVMSENFDLDQIRELCYMICRAD</sequence>
<reference evidence="3" key="1">
    <citation type="submission" date="2022-09" db="EMBL/GenBank/DDBJ databases">
        <title>Maribacter litopenaei sp. nov., isolated from the intestinal tract of the Pacific White Shrimp, Litopenaeus vannamei.</title>
        <authorList>
            <person name="Kim S.Y."/>
            <person name="Hwang C.Y."/>
        </authorList>
    </citation>
    <scope>NUCLEOTIDE SEQUENCE</scope>
    <source>
        <strain evidence="3">HL-LV01</strain>
    </source>
</reference>
<name>A0ABY5YB23_9FLAO</name>
<feature type="domain" description="PKD" evidence="1">
    <location>
        <begin position="871"/>
        <end position="958"/>
    </location>
</feature>
<feature type="domain" description="PKD" evidence="1">
    <location>
        <begin position="957"/>
        <end position="1044"/>
    </location>
</feature>
<evidence type="ECO:0000313" key="3">
    <source>
        <dbReference type="EMBL" id="UWX56073.1"/>
    </source>
</evidence>
<evidence type="ECO:0000259" key="1">
    <source>
        <dbReference type="PROSITE" id="PS50093"/>
    </source>
</evidence>
<accession>A0ABY5YB23</accession>
<keyword evidence="4" id="KW-1185">Reference proteome</keyword>
<dbReference type="PROSITE" id="PS50093">
    <property type="entry name" value="PKD"/>
    <property type="match status" value="5"/>
</dbReference>
<feature type="domain" description="PKD" evidence="1">
    <location>
        <begin position="785"/>
        <end position="872"/>
    </location>
</feature>
<dbReference type="InterPro" id="IPR029865">
    <property type="entry name" value="KIAA0319-like"/>
</dbReference>
<dbReference type="InterPro" id="IPR035992">
    <property type="entry name" value="Ricin_B-like_lectins"/>
</dbReference>
<dbReference type="SMART" id="SM00089">
    <property type="entry name" value="PKD"/>
    <property type="match status" value="5"/>
</dbReference>
<dbReference type="Proteomes" id="UP001059209">
    <property type="component" value="Chromosome"/>
</dbReference>
<organism evidence="3 4">
    <name type="scientific">Maribacter litopenaei</name>
    <dbReference type="NCBI Taxonomy" id="2976127"/>
    <lineage>
        <taxon>Bacteria</taxon>
        <taxon>Pseudomonadati</taxon>
        <taxon>Bacteroidota</taxon>
        <taxon>Flavobacteriia</taxon>
        <taxon>Flavobacteriales</taxon>
        <taxon>Flavobacteriaceae</taxon>
        <taxon>Maribacter</taxon>
    </lineage>
</organism>
<dbReference type="SMART" id="SM00458">
    <property type="entry name" value="RICIN"/>
    <property type="match status" value="3"/>
</dbReference>
<dbReference type="SUPFAM" id="SSF50370">
    <property type="entry name" value="Ricin B-like lectins"/>
    <property type="match status" value="3"/>
</dbReference>
<evidence type="ECO:0000259" key="2">
    <source>
        <dbReference type="PROSITE" id="PS50268"/>
    </source>
</evidence>
<dbReference type="Pfam" id="PF18911">
    <property type="entry name" value="PKD_4"/>
    <property type="match status" value="5"/>
</dbReference>
<dbReference type="InterPro" id="IPR000601">
    <property type="entry name" value="PKD_dom"/>
</dbReference>
<dbReference type="CDD" id="cd00161">
    <property type="entry name" value="beta-trefoil_Ricin-like"/>
    <property type="match status" value="3"/>
</dbReference>
<dbReference type="InterPro" id="IPR022409">
    <property type="entry name" value="PKD/Chitinase_dom"/>
</dbReference>
<dbReference type="Gene3D" id="2.60.40.10">
    <property type="entry name" value="Immunoglobulins"/>
    <property type="match status" value="5"/>
</dbReference>
<dbReference type="InterPro" id="IPR002126">
    <property type="entry name" value="Cadherin-like_dom"/>
</dbReference>
<feature type="domain" description="Cadherin" evidence="2">
    <location>
        <begin position="1116"/>
        <end position="1224"/>
    </location>
</feature>
<dbReference type="Pfam" id="PF14200">
    <property type="entry name" value="RicinB_lectin_2"/>
    <property type="match status" value="3"/>
</dbReference>
<dbReference type="PROSITE" id="PS50268">
    <property type="entry name" value="CADHERIN_2"/>
    <property type="match status" value="1"/>
</dbReference>
<feature type="domain" description="PKD" evidence="1">
    <location>
        <begin position="1132"/>
        <end position="1219"/>
    </location>
</feature>
<evidence type="ECO:0000313" key="4">
    <source>
        <dbReference type="Proteomes" id="UP001059209"/>
    </source>
</evidence>
<dbReference type="PANTHER" id="PTHR46182:SF2">
    <property type="entry name" value="FI19480P1"/>
    <property type="match status" value="1"/>
</dbReference>
<dbReference type="RefSeq" id="WP_260574603.1">
    <property type="nucleotide sequence ID" value="NZ_CP104205.1"/>
</dbReference>
<dbReference type="PANTHER" id="PTHR46182">
    <property type="entry name" value="FI19480P1"/>
    <property type="match status" value="1"/>
</dbReference>
<feature type="domain" description="PKD" evidence="1">
    <location>
        <begin position="1044"/>
        <end position="1124"/>
    </location>
</feature>
<dbReference type="InterPro" id="IPR013783">
    <property type="entry name" value="Ig-like_fold"/>
</dbReference>
<dbReference type="SUPFAM" id="SSF49299">
    <property type="entry name" value="PKD domain"/>
    <property type="match status" value="5"/>
</dbReference>
<dbReference type="CDD" id="cd00146">
    <property type="entry name" value="PKD"/>
    <property type="match status" value="5"/>
</dbReference>
<proteinExistence type="predicted"/>
<gene>
    <name evidence="3" type="ORF">NYZ99_07130</name>
</gene>